<organism evidence="1 2">
    <name type="scientific">Chelatococcus reniformis</name>
    <dbReference type="NCBI Taxonomy" id="1494448"/>
    <lineage>
        <taxon>Bacteria</taxon>
        <taxon>Pseudomonadati</taxon>
        <taxon>Pseudomonadota</taxon>
        <taxon>Alphaproteobacteria</taxon>
        <taxon>Hyphomicrobiales</taxon>
        <taxon>Chelatococcaceae</taxon>
        <taxon>Chelatococcus</taxon>
    </lineage>
</organism>
<dbReference type="Pfam" id="PF09650">
    <property type="entry name" value="PHA_gran_rgn"/>
    <property type="match status" value="1"/>
</dbReference>
<reference evidence="1" key="1">
    <citation type="journal article" date="2014" name="Int. J. Syst. Evol. Microbiol.">
        <title>Complete genome sequence of Corynebacterium casei LMG S-19264T (=DSM 44701T), isolated from a smear-ripened cheese.</title>
        <authorList>
            <consortium name="US DOE Joint Genome Institute (JGI-PGF)"/>
            <person name="Walter F."/>
            <person name="Albersmeier A."/>
            <person name="Kalinowski J."/>
            <person name="Ruckert C."/>
        </authorList>
    </citation>
    <scope>NUCLEOTIDE SEQUENCE</scope>
    <source>
        <strain evidence="1">CGMCC 1.12919</strain>
    </source>
</reference>
<protein>
    <recommendedName>
        <fullName evidence="3">Polyhydroxyalkanoic acid synthase</fullName>
    </recommendedName>
</protein>
<reference evidence="1" key="2">
    <citation type="submission" date="2020-09" db="EMBL/GenBank/DDBJ databases">
        <authorList>
            <person name="Sun Q."/>
            <person name="Zhou Y."/>
        </authorList>
    </citation>
    <scope>NUCLEOTIDE SEQUENCE</scope>
    <source>
        <strain evidence="1">CGMCC 1.12919</strain>
    </source>
</reference>
<evidence type="ECO:0008006" key="3">
    <source>
        <dbReference type="Google" id="ProtNLM"/>
    </source>
</evidence>
<gene>
    <name evidence="1" type="ORF">GCM10010994_24170</name>
</gene>
<proteinExistence type="predicted"/>
<keyword evidence="2" id="KW-1185">Reference proteome</keyword>
<dbReference type="Proteomes" id="UP000637002">
    <property type="component" value="Unassembled WGS sequence"/>
</dbReference>
<sequence length="105" mass="11674">MAPVTFTMSHSLGADVAKNRVEKGVNTLTQRFASHLSVCETRWEDHTLHFLVGVMKQQVSGTCELTDTTAVVSFELPWLLAPFRQKIQQVLGQELPKALAPPKQT</sequence>
<accession>A0A916XE02</accession>
<dbReference type="RefSeq" id="WP_188609417.1">
    <property type="nucleotide sequence ID" value="NZ_BMGG01000004.1"/>
</dbReference>
<evidence type="ECO:0000313" key="2">
    <source>
        <dbReference type="Proteomes" id="UP000637002"/>
    </source>
</evidence>
<comment type="caution">
    <text evidence="1">The sequence shown here is derived from an EMBL/GenBank/DDBJ whole genome shotgun (WGS) entry which is preliminary data.</text>
</comment>
<evidence type="ECO:0000313" key="1">
    <source>
        <dbReference type="EMBL" id="GGC64770.1"/>
    </source>
</evidence>
<dbReference type="AlphaFoldDB" id="A0A916XE02"/>
<dbReference type="InterPro" id="IPR013433">
    <property type="entry name" value="PHA_gran_rgn"/>
</dbReference>
<name>A0A916XE02_9HYPH</name>
<dbReference type="EMBL" id="BMGG01000004">
    <property type="protein sequence ID" value="GGC64770.1"/>
    <property type="molecule type" value="Genomic_DNA"/>
</dbReference>